<dbReference type="EMBL" id="JAUOZS010000001">
    <property type="protein sequence ID" value="MDT8903632.1"/>
    <property type="molecule type" value="Genomic_DNA"/>
</dbReference>
<feature type="domain" description="Putative regulatory protein FmdB zinc ribbon" evidence="1">
    <location>
        <begin position="1"/>
        <end position="43"/>
    </location>
</feature>
<protein>
    <submittedName>
        <fullName evidence="2">Zinc ribbon domain-containing protein</fullName>
    </submittedName>
</protein>
<evidence type="ECO:0000313" key="3">
    <source>
        <dbReference type="Proteomes" id="UP001254848"/>
    </source>
</evidence>
<dbReference type="SMART" id="SM00834">
    <property type="entry name" value="CxxC_CXXC_SSSS"/>
    <property type="match status" value="1"/>
</dbReference>
<proteinExistence type="predicted"/>
<dbReference type="Pfam" id="PF09723">
    <property type="entry name" value="Zn_ribbon_8"/>
    <property type="match status" value="1"/>
</dbReference>
<sequence length="75" mass="7503">MPIYEYSCEKCGKKVELLQKMGAESAGAPCPACGADALKKQLSVTSPAKMAAGSAPACAMPNHQGPCGGCCGGCH</sequence>
<name>A0ABU3P4M9_9FIRM</name>
<reference evidence="2 3" key="1">
    <citation type="submission" date="2023-07" db="EMBL/GenBank/DDBJ databases">
        <title>The novel representative of Negativicutes class, Anaeroselena agilis gen. nov. sp. nov.</title>
        <authorList>
            <person name="Prokofeva M.I."/>
            <person name="Elcheninov A.G."/>
            <person name="Klyukina A."/>
            <person name="Kublanov I.V."/>
            <person name="Frolov E.N."/>
            <person name="Podosokorskaya O.A."/>
        </authorList>
    </citation>
    <scope>NUCLEOTIDE SEQUENCE [LARGE SCALE GENOMIC DNA]</scope>
    <source>
        <strain evidence="2 3">4137-cl</strain>
    </source>
</reference>
<organism evidence="2 3">
    <name type="scientific">Anaeroselena agilis</name>
    <dbReference type="NCBI Taxonomy" id="3063788"/>
    <lineage>
        <taxon>Bacteria</taxon>
        <taxon>Bacillati</taxon>
        <taxon>Bacillota</taxon>
        <taxon>Negativicutes</taxon>
        <taxon>Acetonemataceae</taxon>
        <taxon>Anaeroselena</taxon>
    </lineage>
</organism>
<evidence type="ECO:0000259" key="1">
    <source>
        <dbReference type="SMART" id="SM00834"/>
    </source>
</evidence>
<dbReference type="Proteomes" id="UP001254848">
    <property type="component" value="Unassembled WGS sequence"/>
</dbReference>
<dbReference type="RefSeq" id="WP_413782084.1">
    <property type="nucleotide sequence ID" value="NZ_JAUOZS010000001.1"/>
</dbReference>
<evidence type="ECO:0000313" key="2">
    <source>
        <dbReference type="EMBL" id="MDT8903632.1"/>
    </source>
</evidence>
<keyword evidence="3" id="KW-1185">Reference proteome</keyword>
<comment type="caution">
    <text evidence="2">The sequence shown here is derived from an EMBL/GenBank/DDBJ whole genome shotgun (WGS) entry which is preliminary data.</text>
</comment>
<dbReference type="NCBIfam" id="TIGR02605">
    <property type="entry name" value="CxxC_CxxC_SSSS"/>
    <property type="match status" value="1"/>
</dbReference>
<gene>
    <name evidence="2" type="ORF">Q4T40_20590</name>
</gene>
<accession>A0ABU3P4M9</accession>
<dbReference type="InterPro" id="IPR013429">
    <property type="entry name" value="Regulatory_FmdB_Zinc_ribbon"/>
</dbReference>
<dbReference type="Gene3D" id="2.20.28.30">
    <property type="entry name" value="RNA polymerase ii, chain L"/>
    <property type="match status" value="1"/>
</dbReference>